<protein>
    <submittedName>
        <fullName evidence="1">Uncharacterized protein</fullName>
    </submittedName>
</protein>
<gene>
    <name evidence="1" type="ORF">C7S16_0090</name>
</gene>
<organism evidence="1 2">
    <name type="scientific">Burkholderia thailandensis</name>
    <dbReference type="NCBI Taxonomy" id="57975"/>
    <lineage>
        <taxon>Bacteria</taxon>
        <taxon>Pseudomonadati</taxon>
        <taxon>Pseudomonadota</taxon>
        <taxon>Betaproteobacteria</taxon>
        <taxon>Burkholderiales</taxon>
        <taxon>Burkholderiaceae</taxon>
        <taxon>Burkholderia</taxon>
        <taxon>pseudomallei group</taxon>
    </lineage>
</organism>
<comment type="caution">
    <text evidence="1">The sequence shown here is derived from an EMBL/GenBank/DDBJ whole genome shotgun (WGS) entry which is preliminary data.</text>
</comment>
<reference evidence="1" key="1">
    <citation type="submission" date="2018-08" db="EMBL/GenBank/DDBJ databases">
        <title>Identification of Burkholderia cepacia strains that express a Burkholderia pseudomallei-like capsular polysaccharide.</title>
        <authorList>
            <person name="Burtnick M.N."/>
            <person name="Vongsouvath M."/>
            <person name="Newton P."/>
            <person name="Wuthiekanun V."/>
            <person name="Limmathurotsakul D."/>
            <person name="Brett P.J."/>
            <person name="Chantratita N."/>
            <person name="Dance D.A."/>
        </authorList>
    </citation>
    <scope>NUCLEOTIDE SEQUENCE</scope>
    <source>
        <strain evidence="1">SBXCC001</strain>
    </source>
</reference>
<proteinExistence type="predicted"/>
<evidence type="ECO:0000313" key="2">
    <source>
        <dbReference type="Proteomes" id="UP001272137"/>
    </source>
</evidence>
<sequence length="59" mass="6413">MKGTCKDDVVILHTPAFFTAGELRNQAFGREPLRFRHVVSVAATGGKGRISRGGRASER</sequence>
<dbReference type="Proteomes" id="UP001272137">
    <property type="component" value="Unassembled WGS sequence"/>
</dbReference>
<accession>A0AAW9D5V7</accession>
<evidence type="ECO:0000313" key="1">
    <source>
        <dbReference type="EMBL" id="MDW9257359.1"/>
    </source>
</evidence>
<dbReference type="EMBL" id="QXCT01000002">
    <property type="protein sequence ID" value="MDW9257359.1"/>
    <property type="molecule type" value="Genomic_DNA"/>
</dbReference>
<name>A0AAW9D5V7_BURTH</name>
<dbReference type="AlphaFoldDB" id="A0AAW9D5V7"/>